<feature type="domain" description="AB hydrolase-1" evidence="2">
    <location>
        <begin position="59"/>
        <end position="219"/>
    </location>
</feature>
<dbReference type="InterPro" id="IPR000073">
    <property type="entry name" value="AB_hydrolase_1"/>
</dbReference>
<reference evidence="3" key="1">
    <citation type="journal article" date="2020" name="Stud. Mycol.">
        <title>101 Dothideomycetes genomes: a test case for predicting lifestyles and emergence of pathogens.</title>
        <authorList>
            <person name="Haridas S."/>
            <person name="Albert R."/>
            <person name="Binder M."/>
            <person name="Bloem J."/>
            <person name="Labutti K."/>
            <person name="Salamov A."/>
            <person name="Andreopoulos B."/>
            <person name="Baker S."/>
            <person name="Barry K."/>
            <person name="Bills G."/>
            <person name="Bluhm B."/>
            <person name="Cannon C."/>
            <person name="Castanera R."/>
            <person name="Culley D."/>
            <person name="Daum C."/>
            <person name="Ezra D."/>
            <person name="Gonzalez J."/>
            <person name="Henrissat B."/>
            <person name="Kuo A."/>
            <person name="Liang C."/>
            <person name="Lipzen A."/>
            <person name="Lutzoni F."/>
            <person name="Magnuson J."/>
            <person name="Mondo S."/>
            <person name="Nolan M."/>
            <person name="Ohm R."/>
            <person name="Pangilinan J."/>
            <person name="Park H.-J."/>
            <person name="Ramirez L."/>
            <person name="Alfaro M."/>
            <person name="Sun H."/>
            <person name="Tritt A."/>
            <person name="Yoshinaga Y."/>
            <person name="Zwiers L.-H."/>
            <person name="Turgeon B."/>
            <person name="Goodwin S."/>
            <person name="Spatafora J."/>
            <person name="Crous P."/>
            <person name="Grigoriev I."/>
        </authorList>
    </citation>
    <scope>NUCLEOTIDE SEQUENCE</scope>
    <source>
        <strain evidence="3">CBS 122681</strain>
    </source>
</reference>
<protein>
    <recommendedName>
        <fullName evidence="2">AB hydrolase-1 domain-containing protein</fullName>
    </recommendedName>
</protein>
<feature type="region of interest" description="Disordered" evidence="1">
    <location>
        <begin position="278"/>
        <end position="421"/>
    </location>
</feature>
<feature type="compositionally biased region" description="Polar residues" evidence="1">
    <location>
        <begin position="25"/>
        <end position="43"/>
    </location>
</feature>
<feature type="compositionally biased region" description="Polar residues" evidence="1">
    <location>
        <begin position="510"/>
        <end position="523"/>
    </location>
</feature>
<dbReference type="EMBL" id="MU004339">
    <property type="protein sequence ID" value="KAF2656161.1"/>
    <property type="molecule type" value="Genomic_DNA"/>
</dbReference>
<proteinExistence type="predicted"/>
<organism evidence="3 4">
    <name type="scientific">Lophiostoma macrostomum CBS 122681</name>
    <dbReference type="NCBI Taxonomy" id="1314788"/>
    <lineage>
        <taxon>Eukaryota</taxon>
        <taxon>Fungi</taxon>
        <taxon>Dikarya</taxon>
        <taxon>Ascomycota</taxon>
        <taxon>Pezizomycotina</taxon>
        <taxon>Dothideomycetes</taxon>
        <taxon>Pleosporomycetidae</taxon>
        <taxon>Pleosporales</taxon>
        <taxon>Lophiostomataceae</taxon>
        <taxon>Lophiostoma</taxon>
    </lineage>
</organism>
<feature type="region of interest" description="Disordered" evidence="1">
    <location>
        <begin position="461"/>
        <end position="582"/>
    </location>
</feature>
<dbReference type="PANTHER" id="PTHR47842">
    <property type="entry name" value="EXPRESSED PROTEIN"/>
    <property type="match status" value="1"/>
</dbReference>
<feature type="compositionally biased region" description="Pro residues" evidence="1">
    <location>
        <begin position="10"/>
        <end position="19"/>
    </location>
</feature>
<evidence type="ECO:0000256" key="1">
    <source>
        <dbReference type="SAM" id="MobiDB-lite"/>
    </source>
</evidence>
<keyword evidence="4" id="KW-1185">Reference proteome</keyword>
<sequence length="656" mass="72547">MTSPTQPTLSRPPPLPPRQSEPSITAITAMTSRDPRSSSTQSLVPDPASDHSGLRRLLLVYIHGFQGNETSFRSFPAHLHNVLTITLAESHSVHTKIYPKYRSRNAIEVARDDFSNWLTPHETPWTDIVLLGHSMGGLVAADIALLFRHNIIGIVNFDVPFLGMHPGIVKAGLGSIFKPWPAPEDQTLEQPEGKRPSRMDTLFNPRPMDPNYNPSFSNDVQLPVRKGWENTLHFINKHSNGLIAASKGLVKSHVEFGRSMADYPELKARYARIRALEEDNEGKRKSANPGAGSPPRIRFVNYYTASTGRPKKPKSPKSPSPSRSPGGELEHPNDSTASFMSSSQAASHKQTLSTTTTHTASPRISVEEHRGDKVVPVNLQEPLSATSPTNQSTALGTSSTEAGPVLPDIPPIPPEPPFVDLAQYPDKAERRAAEKEHTKALKDYQRAVKARNAVIKERSKIEERWQKQKQKEEAGMLPKEEKSDSDHEPDDVSEGLGNVHIAPTPGGHIQSPQNTNPYSNYDFSRSVILAQPNPDDRPSIAGSVAPSTQGSYADSMHTLTTQDTNDHAPHDSSPSASPKKKRYKKFCVLPPKDVNGNKDPTWIRVFMENMDEVIAHTSLFFVNETYEMLVGDVAARVEDWVREVESVRLVQQMEGL</sequence>
<dbReference type="PANTHER" id="PTHR47842:SF3">
    <property type="entry name" value="DUF676 DOMAIN-CONTAINING PROTEIN"/>
    <property type="match status" value="1"/>
</dbReference>
<feature type="compositionally biased region" description="Polar residues" evidence="1">
    <location>
        <begin position="334"/>
        <end position="350"/>
    </location>
</feature>
<dbReference type="Proteomes" id="UP000799324">
    <property type="component" value="Unassembled WGS sequence"/>
</dbReference>
<gene>
    <name evidence="3" type="ORF">K491DRAFT_692184</name>
</gene>
<evidence type="ECO:0000313" key="3">
    <source>
        <dbReference type="EMBL" id="KAF2656161.1"/>
    </source>
</evidence>
<feature type="compositionally biased region" description="Basic and acidic residues" evidence="1">
    <location>
        <begin position="461"/>
        <end position="486"/>
    </location>
</feature>
<dbReference type="SUPFAM" id="SSF53474">
    <property type="entry name" value="alpha/beta-Hydrolases"/>
    <property type="match status" value="1"/>
</dbReference>
<evidence type="ECO:0000259" key="2">
    <source>
        <dbReference type="Pfam" id="PF12697"/>
    </source>
</evidence>
<name>A0A6A6TA88_9PLEO</name>
<dbReference type="AlphaFoldDB" id="A0A6A6TA88"/>
<accession>A0A6A6TA88</accession>
<dbReference type="InterPro" id="IPR029058">
    <property type="entry name" value="AB_hydrolase_fold"/>
</dbReference>
<dbReference type="Gene3D" id="3.40.50.1820">
    <property type="entry name" value="alpha/beta hydrolase"/>
    <property type="match status" value="1"/>
</dbReference>
<feature type="compositionally biased region" description="Polar residues" evidence="1">
    <location>
        <begin position="381"/>
        <end position="401"/>
    </location>
</feature>
<evidence type="ECO:0000313" key="4">
    <source>
        <dbReference type="Proteomes" id="UP000799324"/>
    </source>
</evidence>
<feature type="region of interest" description="Disordered" evidence="1">
    <location>
        <begin position="1"/>
        <end position="50"/>
    </location>
</feature>
<feature type="compositionally biased region" description="Pro residues" evidence="1">
    <location>
        <begin position="407"/>
        <end position="417"/>
    </location>
</feature>
<dbReference type="OrthoDB" id="3248508at2759"/>
<dbReference type="Pfam" id="PF12697">
    <property type="entry name" value="Abhydrolase_6"/>
    <property type="match status" value="1"/>
</dbReference>
<feature type="compositionally biased region" description="Polar residues" evidence="1">
    <location>
        <begin position="545"/>
        <end position="563"/>
    </location>
</feature>